<dbReference type="AlphaFoldDB" id="A0A562SUH5"/>
<accession>A0A562SUH5</accession>
<organism evidence="1 2">
    <name type="scientific">Chitinophaga japonensis</name>
    <name type="common">Flexibacter japonensis</name>
    <dbReference type="NCBI Taxonomy" id="104662"/>
    <lineage>
        <taxon>Bacteria</taxon>
        <taxon>Pseudomonadati</taxon>
        <taxon>Bacteroidota</taxon>
        <taxon>Chitinophagia</taxon>
        <taxon>Chitinophagales</taxon>
        <taxon>Chitinophagaceae</taxon>
        <taxon>Chitinophaga</taxon>
    </lineage>
</organism>
<evidence type="ECO:0000313" key="2">
    <source>
        <dbReference type="Proteomes" id="UP000316778"/>
    </source>
</evidence>
<evidence type="ECO:0000313" key="1">
    <source>
        <dbReference type="EMBL" id="TWI84356.1"/>
    </source>
</evidence>
<dbReference type="EMBL" id="VLLG01000005">
    <property type="protein sequence ID" value="TWI84356.1"/>
    <property type="molecule type" value="Genomic_DNA"/>
</dbReference>
<dbReference type="SUPFAM" id="SSF56300">
    <property type="entry name" value="Metallo-dependent phosphatases"/>
    <property type="match status" value="1"/>
</dbReference>
<dbReference type="OrthoDB" id="7550081at2"/>
<dbReference type="RefSeq" id="WP_145717945.1">
    <property type="nucleotide sequence ID" value="NZ_BAAAFY010000002.1"/>
</dbReference>
<dbReference type="InterPro" id="IPR029052">
    <property type="entry name" value="Metallo-depent_PP-like"/>
</dbReference>
<sequence>MGPKTRISLIEPGAKRAGVYFSLRLKRNCHNEPSEHETPGRILVLANISGKFRYFRRLLLMNGVIDKSYRWTYGNGHLVLLGNFFEESELGIACLWLIYSLEEKAARSGGYVHFILSNREIANLNGEWRYAHPRYAVKRKSSKHPSTALYDGNNELWRWLRHKNIIEKIGDMCFLHSTMFKEVYEPHLSITEINNMARSYYARPEDLFVAQKREIKTYPVADHFDVNAIITGNPSLDLNTDAFKGKLVNMGVDPLYGKPEALLIKEGRFYKIDARGDRTRIR</sequence>
<comment type="caution">
    <text evidence="1">The sequence shown here is derived from an EMBL/GenBank/DDBJ whole genome shotgun (WGS) entry which is preliminary data.</text>
</comment>
<name>A0A562SUH5_CHIJA</name>
<keyword evidence="2" id="KW-1185">Reference proteome</keyword>
<protein>
    <submittedName>
        <fullName evidence="1">Uncharacterized protein</fullName>
    </submittedName>
</protein>
<gene>
    <name evidence="1" type="ORF">LX66_4723</name>
</gene>
<dbReference type="Gene3D" id="3.60.21.10">
    <property type="match status" value="1"/>
</dbReference>
<reference evidence="1 2" key="1">
    <citation type="journal article" date="2013" name="Stand. Genomic Sci.">
        <title>Genomic Encyclopedia of Type Strains, Phase I: The one thousand microbial genomes (KMG-I) project.</title>
        <authorList>
            <person name="Kyrpides N.C."/>
            <person name="Woyke T."/>
            <person name="Eisen J.A."/>
            <person name="Garrity G."/>
            <person name="Lilburn T.G."/>
            <person name="Beck B.J."/>
            <person name="Whitman W.B."/>
            <person name="Hugenholtz P."/>
            <person name="Klenk H.P."/>
        </authorList>
    </citation>
    <scope>NUCLEOTIDE SEQUENCE [LARGE SCALE GENOMIC DNA]</scope>
    <source>
        <strain evidence="1 2">DSM 13484</strain>
    </source>
</reference>
<dbReference type="PANTHER" id="PTHR46546:SF4">
    <property type="entry name" value="SHEWANELLA-LIKE PROTEIN PHOSPHATASE 1"/>
    <property type="match status" value="1"/>
</dbReference>
<proteinExistence type="predicted"/>
<dbReference type="Proteomes" id="UP000316778">
    <property type="component" value="Unassembled WGS sequence"/>
</dbReference>
<dbReference type="PANTHER" id="PTHR46546">
    <property type="entry name" value="SHEWANELLA-LIKE PROTEIN PHOSPHATASE 1"/>
    <property type="match status" value="1"/>
</dbReference>